<comment type="caution">
    <text evidence="1">The sequence shown here is derived from an EMBL/GenBank/DDBJ whole genome shotgun (WGS) entry which is preliminary data.</text>
</comment>
<organism evidence="1">
    <name type="scientific">marine sediment metagenome</name>
    <dbReference type="NCBI Taxonomy" id="412755"/>
    <lineage>
        <taxon>unclassified sequences</taxon>
        <taxon>metagenomes</taxon>
        <taxon>ecological metagenomes</taxon>
    </lineage>
</organism>
<accession>X1JIJ2</accession>
<sequence length="41" mass="4918">MWERKLEEAKAARAERYPETAQELTIKGWISALEWVLEKKK</sequence>
<gene>
    <name evidence="1" type="ORF">S03H2_69012</name>
</gene>
<protein>
    <submittedName>
        <fullName evidence="1">Uncharacterized protein</fullName>
    </submittedName>
</protein>
<reference evidence="1" key="1">
    <citation type="journal article" date="2014" name="Front. Microbiol.">
        <title>High frequency of phylogenetically diverse reductive dehalogenase-homologous genes in deep subseafloor sedimentary metagenomes.</title>
        <authorList>
            <person name="Kawai M."/>
            <person name="Futagami T."/>
            <person name="Toyoda A."/>
            <person name="Takaki Y."/>
            <person name="Nishi S."/>
            <person name="Hori S."/>
            <person name="Arai W."/>
            <person name="Tsubouchi T."/>
            <person name="Morono Y."/>
            <person name="Uchiyama I."/>
            <person name="Ito T."/>
            <person name="Fujiyama A."/>
            <person name="Inagaki F."/>
            <person name="Takami H."/>
        </authorList>
    </citation>
    <scope>NUCLEOTIDE SEQUENCE</scope>
    <source>
        <strain evidence="1">Expedition CK06-06</strain>
    </source>
</reference>
<dbReference type="EMBL" id="BARU01045498">
    <property type="protein sequence ID" value="GAH93887.1"/>
    <property type="molecule type" value="Genomic_DNA"/>
</dbReference>
<name>X1JIJ2_9ZZZZ</name>
<dbReference type="AlphaFoldDB" id="X1JIJ2"/>
<evidence type="ECO:0000313" key="1">
    <source>
        <dbReference type="EMBL" id="GAH93887.1"/>
    </source>
</evidence>
<proteinExistence type="predicted"/>